<reference evidence="1" key="1">
    <citation type="submission" date="2023-09" db="UniProtKB">
        <authorList>
            <consortium name="Ensembl"/>
        </authorList>
    </citation>
    <scope>IDENTIFICATION</scope>
</reference>
<protein>
    <submittedName>
        <fullName evidence="1">Uncharacterized protein</fullName>
    </submittedName>
</protein>
<dbReference type="AlphaFoldDB" id="A0A3B4ZLK8"/>
<sequence>PPNCHRTGPLAFGMRAGSDGAAVTTCIHIIRPPAGLRAAAGRWGTARVEDIIHRALHLAVVNGLALVGAERKKKGQRFLNRSSHSLSSISSFPPSVRHSSPHIFFSIPPPTHHPLLFSSITPSLSGVNHSGDSA</sequence>
<dbReference type="Ensembl" id="ENSSPAT00000009359.1">
    <property type="protein sequence ID" value="ENSSPAP00000009195.1"/>
    <property type="gene ID" value="ENSSPAG00000007003.1"/>
</dbReference>
<organism evidence="1">
    <name type="scientific">Stegastes partitus</name>
    <name type="common">bicolor damselfish</name>
    <dbReference type="NCBI Taxonomy" id="144197"/>
    <lineage>
        <taxon>Eukaryota</taxon>
        <taxon>Metazoa</taxon>
        <taxon>Chordata</taxon>
        <taxon>Craniata</taxon>
        <taxon>Vertebrata</taxon>
        <taxon>Euteleostomi</taxon>
        <taxon>Actinopterygii</taxon>
        <taxon>Neopterygii</taxon>
        <taxon>Teleostei</taxon>
        <taxon>Neoteleostei</taxon>
        <taxon>Acanthomorphata</taxon>
        <taxon>Ovalentaria</taxon>
        <taxon>Pomacentridae</taxon>
        <taxon>Stegastes</taxon>
    </lineage>
</organism>
<evidence type="ECO:0000313" key="1">
    <source>
        <dbReference type="Ensembl" id="ENSSPAP00000009195.1"/>
    </source>
</evidence>
<proteinExistence type="predicted"/>
<name>A0A3B4ZLK8_9TELE</name>
<dbReference type="GeneTree" id="ENSGT00940000177692"/>
<accession>A0A3B4ZLK8</accession>